<proteinExistence type="predicted"/>
<organism evidence="1 2">
    <name type="scientific">Borreliella afzelii (strain PKo)</name>
    <name type="common">Borrelia afzelii</name>
    <dbReference type="NCBI Taxonomy" id="390236"/>
    <lineage>
        <taxon>Bacteria</taxon>
        <taxon>Pseudomonadati</taxon>
        <taxon>Spirochaetota</taxon>
        <taxon>Spirochaetia</taxon>
        <taxon>Spirochaetales</taxon>
        <taxon>Borreliaceae</taxon>
        <taxon>Borreliella</taxon>
    </lineage>
</organism>
<sequence length="59" mass="7234">MFKFFKRNILLEKIFIIVVFKIDDNNIVKAFVEEKIDYCLKSLYFLRLDAKIKNFIKKK</sequence>
<dbReference type="OrthoDB" id="305353at2"/>
<evidence type="ECO:0000313" key="1">
    <source>
        <dbReference type="EMBL" id="AEL69744.1"/>
    </source>
</evidence>
<evidence type="ECO:0000313" key="2">
    <source>
        <dbReference type="Proteomes" id="UP000005216"/>
    </source>
</evidence>
<name>Q0SMY7_BORAP</name>
<reference evidence="1 2" key="1">
    <citation type="journal article" date="2011" name="J. Bacteriol.">
        <title>Whole-genome sequences of two Borrelia afzelii and two Borrelia garinii Lyme disease agent isolates.</title>
        <authorList>
            <person name="Casjens S.R."/>
            <person name="Mongodin E.F."/>
            <person name="Qiu W.-G."/>
            <person name="Dunn J.J."/>
            <person name="Luft B.J."/>
            <person name="Fraser-Liggett C.M."/>
            <person name="Schutzer S.E."/>
        </authorList>
    </citation>
    <scope>NUCLEOTIDE SEQUENCE [LARGE SCALE GENOMIC DNA]</scope>
    <source>
        <strain evidence="1 2">PKo</strain>
    </source>
</reference>
<dbReference type="EMBL" id="CP002933">
    <property type="protein sequence ID" value="AEL69744.1"/>
    <property type="molecule type" value="Genomic_DNA"/>
</dbReference>
<dbReference type="KEGG" id="bafz:BafPKo_0536"/>
<dbReference type="Proteomes" id="UP000005216">
    <property type="component" value="Chromosome"/>
</dbReference>
<protein>
    <submittedName>
        <fullName evidence="1">Uncharacterized protein</fullName>
    </submittedName>
</protein>
<dbReference type="PATRIC" id="fig|390236.22.peg.517"/>
<dbReference type="HOGENOM" id="CLU_2951106_0_0_12"/>
<gene>
    <name evidence="1" type="ordered locus">BafPKo_0536</name>
</gene>
<dbReference type="KEGG" id="baf:BAPKO_0548"/>
<dbReference type="AlphaFoldDB" id="Q0SMY7"/>
<keyword evidence="2" id="KW-1185">Reference proteome</keyword>
<accession>Q0SMY7</accession>